<sequence length="68" mass="7732">MKLVPDCECHAIRKATLLFSCTIPPSLHLVAYGNEKPIVNSHCQSKKNSMNRTEILHGMIANRYTLHR</sequence>
<name>A0A4Y0BIE1_ANOFN</name>
<dbReference type="EnsemblMetazoa" id="AFUN019787-RA">
    <property type="protein sequence ID" value="AFUN019787-PA"/>
    <property type="gene ID" value="AFUN019787"/>
</dbReference>
<organism evidence="1">
    <name type="scientific">Anopheles funestus</name>
    <name type="common">African malaria mosquito</name>
    <dbReference type="NCBI Taxonomy" id="62324"/>
    <lineage>
        <taxon>Eukaryota</taxon>
        <taxon>Metazoa</taxon>
        <taxon>Ecdysozoa</taxon>
        <taxon>Arthropoda</taxon>
        <taxon>Hexapoda</taxon>
        <taxon>Insecta</taxon>
        <taxon>Pterygota</taxon>
        <taxon>Neoptera</taxon>
        <taxon>Endopterygota</taxon>
        <taxon>Diptera</taxon>
        <taxon>Nematocera</taxon>
        <taxon>Culicoidea</taxon>
        <taxon>Culicidae</taxon>
        <taxon>Anophelinae</taxon>
        <taxon>Anopheles</taxon>
    </lineage>
</organism>
<reference evidence="1" key="1">
    <citation type="submission" date="2020-05" db="UniProtKB">
        <authorList>
            <consortium name="EnsemblMetazoa"/>
        </authorList>
    </citation>
    <scope>IDENTIFICATION</scope>
    <source>
        <strain evidence="1">FUMOZ</strain>
    </source>
</reference>
<dbReference type="AlphaFoldDB" id="A0A4Y0BIE1"/>
<proteinExistence type="predicted"/>
<evidence type="ECO:0000313" key="1">
    <source>
        <dbReference type="EnsemblMetazoa" id="AFUN019787-PA"/>
    </source>
</evidence>
<accession>A0A4Y0BIE1</accession>
<protein>
    <submittedName>
        <fullName evidence="1">Uncharacterized protein</fullName>
    </submittedName>
</protein>
<dbReference type="VEuPathDB" id="VectorBase:AFUN019787"/>